<proteinExistence type="predicted"/>
<keyword evidence="2" id="KW-1133">Transmembrane helix</keyword>
<reference evidence="3" key="2">
    <citation type="journal article" date="2022" name="Microb. Genom.">
        <title>A chromosome-scale genome assembly of the tomato pathogen Cladosporium fulvum reveals a compartmentalized genome architecture and the presence of a dispensable chromosome.</title>
        <authorList>
            <person name="Zaccaron A.Z."/>
            <person name="Chen L.H."/>
            <person name="Samaras A."/>
            <person name="Stergiopoulos I."/>
        </authorList>
    </citation>
    <scope>NUCLEOTIDE SEQUENCE</scope>
    <source>
        <strain evidence="3">Race5_Kim</strain>
    </source>
</reference>
<sequence>MMAVTVEQTTADTTTAQAKSHRGRRQSRSKKSDPFLDLSDDALKLPEQPSPSSRDQNGPANVESLLADLVLTPLNVISFIVSLFVVERQQRQWRLSQHAPPQESSAWSQFGMQDPEPYQEARGTTWHPRLSWRRRKVAKAELANVFEMRGRVVVALVTWTFVGFVGIAYAARRMYQWVF</sequence>
<feature type="region of interest" description="Disordered" evidence="1">
    <location>
        <begin position="1"/>
        <end position="59"/>
    </location>
</feature>
<organism evidence="3 4">
    <name type="scientific">Passalora fulva</name>
    <name type="common">Tomato leaf mold</name>
    <name type="synonym">Cladosporium fulvum</name>
    <dbReference type="NCBI Taxonomy" id="5499"/>
    <lineage>
        <taxon>Eukaryota</taxon>
        <taxon>Fungi</taxon>
        <taxon>Dikarya</taxon>
        <taxon>Ascomycota</taxon>
        <taxon>Pezizomycotina</taxon>
        <taxon>Dothideomycetes</taxon>
        <taxon>Dothideomycetidae</taxon>
        <taxon>Mycosphaerellales</taxon>
        <taxon>Mycosphaerellaceae</taxon>
        <taxon>Fulvia</taxon>
    </lineage>
</organism>
<evidence type="ECO:0000256" key="2">
    <source>
        <dbReference type="SAM" id="Phobius"/>
    </source>
</evidence>
<dbReference type="KEGG" id="ffu:CLAFUR5_12208"/>
<feature type="transmembrane region" description="Helical" evidence="2">
    <location>
        <begin position="65"/>
        <end position="86"/>
    </location>
</feature>
<accession>A0A9Q8UU96</accession>
<evidence type="ECO:0000256" key="1">
    <source>
        <dbReference type="SAM" id="MobiDB-lite"/>
    </source>
</evidence>
<feature type="transmembrane region" description="Helical" evidence="2">
    <location>
        <begin position="152"/>
        <end position="171"/>
    </location>
</feature>
<gene>
    <name evidence="3" type="ORF">CLAFUR5_12208</name>
</gene>
<dbReference type="RefSeq" id="XP_047766923.1">
    <property type="nucleotide sequence ID" value="XM_047911356.1"/>
</dbReference>
<feature type="compositionally biased region" description="Low complexity" evidence="1">
    <location>
        <begin position="1"/>
        <end position="18"/>
    </location>
</feature>
<reference evidence="3" key="1">
    <citation type="submission" date="2021-12" db="EMBL/GenBank/DDBJ databases">
        <authorList>
            <person name="Zaccaron A."/>
            <person name="Stergiopoulos I."/>
        </authorList>
    </citation>
    <scope>NUCLEOTIDE SEQUENCE</scope>
    <source>
        <strain evidence="3">Race5_Kim</strain>
    </source>
</reference>
<protein>
    <submittedName>
        <fullName evidence="3">Uncharacterized protein</fullName>
    </submittedName>
</protein>
<feature type="region of interest" description="Disordered" evidence="1">
    <location>
        <begin position="96"/>
        <end position="122"/>
    </location>
</feature>
<keyword evidence="2" id="KW-0812">Transmembrane</keyword>
<feature type="compositionally biased region" description="Polar residues" evidence="1">
    <location>
        <begin position="50"/>
        <end position="59"/>
    </location>
</feature>
<name>A0A9Q8UU96_PASFU</name>
<dbReference type="OrthoDB" id="4156595at2759"/>
<dbReference type="Proteomes" id="UP000756132">
    <property type="component" value="Chromosome 10"/>
</dbReference>
<dbReference type="AlphaFoldDB" id="A0A9Q8UU96"/>
<keyword evidence="4" id="KW-1185">Reference proteome</keyword>
<feature type="compositionally biased region" description="Polar residues" evidence="1">
    <location>
        <begin position="102"/>
        <end position="111"/>
    </location>
</feature>
<dbReference type="GeneID" id="71992086"/>
<dbReference type="EMBL" id="CP090172">
    <property type="protein sequence ID" value="UJO22557.1"/>
    <property type="molecule type" value="Genomic_DNA"/>
</dbReference>
<keyword evidence="2" id="KW-0472">Membrane</keyword>
<evidence type="ECO:0000313" key="4">
    <source>
        <dbReference type="Proteomes" id="UP000756132"/>
    </source>
</evidence>
<feature type="compositionally biased region" description="Basic residues" evidence="1">
    <location>
        <begin position="19"/>
        <end position="29"/>
    </location>
</feature>
<evidence type="ECO:0000313" key="3">
    <source>
        <dbReference type="EMBL" id="UJO22557.1"/>
    </source>
</evidence>